<dbReference type="AlphaFoldDB" id="A0A2T0VCU9"/>
<sequence length="273" mass="28768">MRSRTTSLLVLPGLALLVLGFLIPSLAMLFSPPGTETGEIFVRLGEMITDPYELRIIGRTVAIGLVVVVVSITLGFPIAYLLARSQSRWAGVLLALAIFPLLLSNVVRTFGWLVILGSNGVIGQLLTGLGVLEEAPQLLYTELAIVLGLTQLFLPLAIISCYSAVSQVDAGLDDAARGLGASRTRTFWDVVVPLSLPGLVVAATLVFAGSVTAYTTPYLLGGSSQRMLSTQLFSYSSVTIDWAGASATAMIMTFLVFLVSGLSSLAARRGATS</sequence>
<evidence type="ECO:0000256" key="8">
    <source>
        <dbReference type="RuleBase" id="RU363032"/>
    </source>
</evidence>
<evidence type="ECO:0000313" key="11">
    <source>
        <dbReference type="Proteomes" id="UP000237983"/>
    </source>
</evidence>
<protein>
    <submittedName>
        <fullName evidence="10">Putative spermidine/putrescine transport system permease protein</fullName>
    </submittedName>
</protein>
<evidence type="ECO:0000256" key="2">
    <source>
        <dbReference type="ARBA" id="ARBA00007069"/>
    </source>
</evidence>
<evidence type="ECO:0000256" key="7">
    <source>
        <dbReference type="ARBA" id="ARBA00023136"/>
    </source>
</evidence>
<comment type="caution">
    <text evidence="10">The sequence shown here is derived from an EMBL/GenBank/DDBJ whole genome shotgun (WGS) entry which is preliminary data.</text>
</comment>
<organism evidence="10 11">
    <name type="scientific">Glaciihabitans tibetensis</name>
    <dbReference type="NCBI Taxonomy" id="1266600"/>
    <lineage>
        <taxon>Bacteria</taxon>
        <taxon>Bacillati</taxon>
        <taxon>Actinomycetota</taxon>
        <taxon>Actinomycetes</taxon>
        <taxon>Micrococcales</taxon>
        <taxon>Microbacteriaceae</taxon>
        <taxon>Glaciihabitans</taxon>
    </lineage>
</organism>
<comment type="similarity">
    <text evidence="2">Belongs to the binding-protein-dependent transport system permease family. CysTW subfamily.</text>
</comment>
<dbReference type="PANTHER" id="PTHR42929:SF5">
    <property type="entry name" value="ABC TRANSPORTER PERMEASE PROTEIN"/>
    <property type="match status" value="1"/>
</dbReference>
<feature type="domain" description="ABC transmembrane type-1" evidence="9">
    <location>
        <begin position="57"/>
        <end position="263"/>
    </location>
</feature>
<comment type="subcellular location">
    <subcellularLocation>
        <location evidence="1 8">Cell membrane</location>
        <topology evidence="1 8">Multi-pass membrane protein</topology>
    </subcellularLocation>
</comment>
<evidence type="ECO:0000256" key="5">
    <source>
        <dbReference type="ARBA" id="ARBA00022692"/>
    </source>
</evidence>
<evidence type="ECO:0000259" key="9">
    <source>
        <dbReference type="PROSITE" id="PS50928"/>
    </source>
</evidence>
<evidence type="ECO:0000313" key="10">
    <source>
        <dbReference type="EMBL" id="PRY68000.1"/>
    </source>
</evidence>
<dbReference type="PROSITE" id="PS50928">
    <property type="entry name" value="ABC_TM1"/>
    <property type="match status" value="1"/>
</dbReference>
<dbReference type="EMBL" id="PVTL01000005">
    <property type="protein sequence ID" value="PRY68000.1"/>
    <property type="molecule type" value="Genomic_DNA"/>
</dbReference>
<dbReference type="Gene3D" id="1.10.3720.10">
    <property type="entry name" value="MetI-like"/>
    <property type="match status" value="1"/>
</dbReference>
<dbReference type="InterPro" id="IPR035906">
    <property type="entry name" value="MetI-like_sf"/>
</dbReference>
<feature type="transmembrane region" description="Helical" evidence="8">
    <location>
        <begin position="196"/>
        <end position="220"/>
    </location>
</feature>
<accession>A0A2T0VCU9</accession>
<gene>
    <name evidence="10" type="ORF">B0I08_105164</name>
</gene>
<keyword evidence="4" id="KW-1003">Cell membrane</keyword>
<evidence type="ECO:0000256" key="4">
    <source>
        <dbReference type="ARBA" id="ARBA00022475"/>
    </source>
</evidence>
<name>A0A2T0VCU9_9MICO</name>
<keyword evidence="6 8" id="KW-1133">Transmembrane helix</keyword>
<evidence type="ECO:0000256" key="1">
    <source>
        <dbReference type="ARBA" id="ARBA00004651"/>
    </source>
</evidence>
<dbReference type="InterPro" id="IPR000515">
    <property type="entry name" value="MetI-like"/>
</dbReference>
<feature type="transmembrane region" description="Helical" evidence="8">
    <location>
        <begin position="61"/>
        <end position="82"/>
    </location>
</feature>
<dbReference type="GO" id="GO:0005886">
    <property type="term" value="C:plasma membrane"/>
    <property type="evidence" value="ECO:0007669"/>
    <property type="project" value="UniProtKB-SubCell"/>
</dbReference>
<keyword evidence="3 8" id="KW-0813">Transport</keyword>
<dbReference type="PANTHER" id="PTHR42929">
    <property type="entry name" value="INNER MEMBRANE ABC TRANSPORTER PERMEASE PROTEIN YDCU-RELATED-RELATED"/>
    <property type="match status" value="1"/>
</dbReference>
<keyword evidence="11" id="KW-1185">Reference proteome</keyword>
<evidence type="ECO:0000256" key="6">
    <source>
        <dbReference type="ARBA" id="ARBA00022989"/>
    </source>
</evidence>
<dbReference type="SUPFAM" id="SSF161098">
    <property type="entry name" value="MetI-like"/>
    <property type="match status" value="1"/>
</dbReference>
<feature type="transmembrane region" description="Helical" evidence="8">
    <location>
        <begin position="144"/>
        <end position="165"/>
    </location>
</feature>
<reference evidence="10 11" key="1">
    <citation type="submission" date="2018-03" db="EMBL/GenBank/DDBJ databases">
        <title>Genomic Encyclopedia of Type Strains, Phase III (KMG-III): the genomes of soil and plant-associated and newly described type strains.</title>
        <authorList>
            <person name="Whitman W."/>
        </authorList>
    </citation>
    <scope>NUCLEOTIDE SEQUENCE [LARGE SCALE GENOMIC DNA]</scope>
    <source>
        <strain evidence="10 11">CGMCC 1.12484</strain>
    </source>
</reference>
<keyword evidence="5 8" id="KW-0812">Transmembrane</keyword>
<dbReference type="RefSeq" id="WP_106212623.1">
    <property type="nucleotide sequence ID" value="NZ_PVTL01000005.1"/>
</dbReference>
<feature type="transmembrane region" description="Helical" evidence="8">
    <location>
        <begin position="232"/>
        <end position="259"/>
    </location>
</feature>
<keyword evidence="7 8" id="KW-0472">Membrane</keyword>
<dbReference type="GO" id="GO:0055085">
    <property type="term" value="P:transmembrane transport"/>
    <property type="evidence" value="ECO:0007669"/>
    <property type="project" value="InterPro"/>
</dbReference>
<dbReference type="OrthoDB" id="9808619at2"/>
<proteinExistence type="inferred from homology"/>
<evidence type="ECO:0000256" key="3">
    <source>
        <dbReference type="ARBA" id="ARBA00022448"/>
    </source>
</evidence>
<feature type="transmembrane region" description="Helical" evidence="8">
    <location>
        <begin position="89"/>
        <end position="107"/>
    </location>
</feature>
<dbReference type="Proteomes" id="UP000237983">
    <property type="component" value="Unassembled WGS sequence"/>
</dbReference>
<dbReference type="CDD" id="cd06261">
    <property type="entry name" value="TM_PBP2"/>
    <property type="match status" value="1"/>
</dbReference>
<dbReference type="Pfam" id="PF00528">
    <property type="entry name" value="BPD_transp_1"/>
    <property type="match status" value="1"/>
</dbReference>